<dbReference type="InterPro" id="IPR005119">
    <property type="entry name" value="LysR_subst-bd"/>
</dbReference>
<keyword evidence="4" id="KW-0804">Transcription</keyword>
<organism evidence="7 8">
    <name type="scientific">Streptomyces flavochromogenes</name>
    <dbReference type="NCBI Taxonomy" id="68199"/>
    <lineage>
        <taxon>Bacteria</taxon>
        <taxon>Bacillati</taxon>
        <taxon>Actinomycetota</taxon>
        <taxon>Actinomycetes</taxon>
        <taxon>Kitasatosporales</taxon>
        <taxon>Streptomycetaceae</taxon>
        <taxon>Streptomyces</taxon>
    </lineage>
</organism>
<feature type="domain" description="LysR substrate-binding" evidence="6">
    <location>
        <begin position="34"/>
        <end position="207"/>
    </location>
</feature>
<evidence type="ECO:0000313" key="7">
    <source>
        <dbReference type="EMBL" id="MFF5920997.1"/>
    </source>
</evidence>
<keyword evidence="2" id="KW-0805">Transcription regulation</keyword>
<keyword evidence="3" id="KW-0238">DNA-binding</keyword>
<dbReference type="Proteomes" id="UP001602370">
    <property type="component" value="Unassembled WGS sequence"/>
</dbReference>
<evidence type="ECO:0000256" key="2">
    <source>
        <dbReference type="ARBA" id="ARBA00023015"/>
    </source>
</evidence>
<dbReference type="Pfam" id="PF03466">
    <property type="entry name" value="LysR_substrate"/>
    <property type="match status" value="1"/>
</dbReference>
<dbReference type="PANTHER" id="PTHR30346">
    <property type="entry name" value="TRANSCRIPTIONAL DUAL REGULATOR HCAR-RELATED"/>
    <property type="match status" value="1"/>
</dbReference>
<dbReference type="SUPFAM" id="SSF53850">
    <property type="entry name" value="Periplasmic binding protein-like II"/>
    <property type="match status" value="1"/>
</dbReference>
<evidence type="ECO:0000256" key="3">
    <source>
        <dbReference type="ARBA" id="ARBA00023125"/>
    </source>
</evidence>
<feature type="compositionally biased region" description="Basic and acidic residues" evidence="5">
    <location>
        <begin position="216"/>
        <end position="235"/>
    </location>
</feature>
<feature type="region of interest" description="Disordered" evidence="5">
    <location>
        <begin position="1"/>
        <end position="21"/>
    </location>
</feature>
<evidence type="ECO:0000259" key="6">
    <source>
        <dbReference type="Pfam" id="PF03466"/>
    </source>
</evidence>
<gene>
    <name evidence="7" type="ORF">ACFY8C_22040</name>
</gene>
<keyword evidence="8" id="KW-1185">Reference proteome</keyword>
<dbReference type="CDD" id="cd08414">
    <property type="entry name" value="PBP2_LTTR_aromatics_like"/>
    <property type="match status" value="1"/>
</dbReference>
<comment type="caution">
    <text evidence="7">The sequence shown here is derived from an EMBL/GenBank/DDBJ whole genome shotgun (WGS) entry which is preliminary data.</text>
</comment>
<evidence type="ECO:0000256" key="4">
    <source>
        <dbReference type="ARBA" id="ARBA00023163"/>
    </source>
</evidence>
<reference evidence="7 8" key="1">
    <citation type="submission" date="2024-10" db="EMBL/GenBank/DDBJ databases">
        <title>The Natural Products Discovery Center: Release of the First 8490 Sequenced Strains for Exploring Actinobacteria Biosynthetic Diversity.</title>
        <authorList>
            <person name="Kalkreuter E."/>
            <person name="Kautsar S.A."/>
            <person name="Yang D."/>
            <person name="Bader C.D."/>
            <person name="Teijaro C.N."/>
            <person name="Fluegel L."/>
            <person name="Davis C.M."/>
            <person name="Simpson J.R."/>
            <person name="Lauterbach L."/>
            <person name="Steele A.D."/>
            <person name="Gui C."/>
            <person name="Meng S."/>
            <person name="Li G."/>
            <person name="Viehrig K."/>
            <person name="Ye F."/>
            <person name="Su P."/>
            <person name="Kiefer A.F."/>
            <person name="Nichols A."/>
            <person name="Cepeda A.J."/>
            <person name="Yan W."/>
            <person name="Fan B."/>
            <person name="Jiang Y."/>
            <person name="Adhikari A."/>
            <person name="Zheng C.-J."/>
            <person name="Schuster L."/>
            <person name="Cowan T.M."/>
            <person name="Smanski M.J."/>
            <person name="Chevrette M.G."/>
            <person name="De Carvalho L.P.S."/>
            <person name="Shen B."/>
        </authorList>
    </citation>
    <scope>NUCLEOTIDE SEQUENCE [LARGE SCALE GENOMIC DNA]</scope>
    <source>
        <strain evidence="7 8">NPDC012605</strain>
    </source>
</reference>
<feature type="region of interest" description="Disordered" evidence="5">
    <location>
        <begin position="212"/>
        <end position="279"/>
    </location>
</feature>
<accession>A0ABW6XUD7</accession>
<proteinExistence type="inferred from homology"/>
<dbReference type="PANTHER" id="PTHR30346:SF0">
    <property type="entry name" value="HCA OPERON TRANSCRIPTIONAL ACTIVATOR HCAR"/>
    <property type="match status" value="1"/>
</dbReference>
<feature type="compositionally biased region" description="Low complexity" evidence="5">
    <location>
        <begin position="251"/>
        <end position="260"/>
    </location>
</feature>
<dbReference type="RefSeq" id="WP_078944481.1">
    <property type="nucleotide sequence ID" value="NZ_JBIBDZ010000006.1"/>
</dbReference>
<sequence>MTGSDASPADSPSFPSSSPSSFRLAYVPGVTPSKWVRVWNERLPDVPLTLLALTPAEAFGALREGTADAGLVRLPVDRDDLSAIPLYTETTVVVIPKDHLLAAAEEVTVEDLAEELVLHPLDDTLGWEQPPGLPANERPATTADAIELVAAGVGVLAVPQSLARLHHRKDLTYRTLTDVPQSRVALSWQAADEAPDLVEEFIGIVRGRTVNSTRGRRAEAQKGQKQPKDQKERKSGAKPGRSGKPGAGSRTAGKPAARKPGGAGGSGRGRTGGKPRKRS</sequence>
<evidence type="ECO:0000256" key="5">
    <source>
        <dbReference type="SAM" id="MobiDB-lite"/>
    </source>
</evidence>
<feature type="compositionally biased region" description="Gly residues" evidence="5">
    <location>
        <begin position="261"/>
        <end position="270"/>
    </location>
</feature>
<evidence type="ECO:0000313" key="8">
    <source>
        <dbReference type="Proteomes" id="UP001602370"/>
    </source>
</evidence>
<protein>
    <submittedName>
        <fullName evidence="7">LysR family substrate-binding domain-containing protein</fullName>
    </submittedName>
</protein>
<name>A0ABW6XUD7_9ACTN</name>
<dbReference type="Gene3D" id="3.40.190.290">
    <property type="match status" value="1"/>
</dbReference>
<evidence type="ECO:0000256" key="1">
    <source>
        <dbReference type="ARBA" id="ARBA00009437"/>
    </source>
</evidence>
<comment type="similarity">
    <text evidence="1">Belongs to the LysR transcriptional regulatory family.</text>
</comment>
<dbReference type="Gene3D" id="3.40.190.10">
    <property type="entry name" value="Periplasmic binding protein-like II"/>
    <property type="match status" value="2"/>
</dbReference>
<dbReference type="EMBL" id="JBIBDZ010000006">
    <property type="protein sequence ID" value="MFF5920997.1"/>
    <property type="molecule type" value="Genomic_DNA"/>
</dbReference>